<dbReference type="EMBL" id="DSIY01000355">
    <property type="protein sequence ID" value="HEG92765.1"/>
    <property type="molecule type" value="Genomic_DNA"/>
</dbReference>
<dbReference type="AlphaFoldDB" id="A0A831TIT8"/>
<protein>
    <submittedName>
        <fullName evidence="1">Uncharacterized protein</fullName>
    </submittedName>
</protein>
<comment type="caution">
    <text evidence="1">The sequence shown here is derived from an EMBL/GenBank/DDBJ whole genome shotgun (WGS) entry which is preliminary data.</text>
</comment>
<evidence type="ECO:0000313" key="1">
    <source>
        <dbReference type="EMBL" id="HEG92765.1"/>
    </source>
</evidence>
<accession>A0A831TIT8</accession>
<sequence>MRPSLRRFYRIATLLWPVELTLRACGLRLGAQHGNVRGARDQFRALRCGLEYYAILTATTARDGGDQA</sequence>
<proteinExistence type="predicted"/>
<organism evidence="1">
    <name type="scientific">Thermorudis peleae</name>
    <dbReference type="NCBI Taxonomy" id="1382356"/>
    <lineage>
        <taxon>Bacteria</taxon>
        <taxon>Pseudomonadati</taxon>
        <taxon>Thermomicrobiota</taxon>
        <taxon>Thermomicrobia</taxon>
        <taxon>Thermomicrobia incertae sedis</taxon>
        <taxon>Thermorudis</taxon>
    </lineage>
</organism>
<gene>
    <name evidence="1" type="ORF">ENP34_15215</name>
</gene>
<reference evidence="1" key="1">
    <citation type="journal article" date="2020" name="mSystems">
        <title>Genome- and Community-Level Interaction Insights into Carbon Utilization and Element Cycling Functions of Hydrothermarchaeota in Hydrothermal Sediment.</title>
        <authorList>
            <person name="Zhou Z."/>
            <person name="Liu Y."/>
            <person name="Xu W."/>
            <person name="Pan J."/>
            <person name="Luo Z.H."/>
            <person name="Li M."/>
        </authorList>
    </citation>
    <scope>NUCLEOTIDE SEQUENCE [LARGE SCALE GENOMIC DNA]</scope>
    <source>
        <strain evidence="1">SpSt-210</strain>
    </source>
</reference>
<name>A0A831TIT8_9BACT</name>